<sequence length="450" mass="52500">LIGMNNHGRSLSCSNLSSLRTEEATDEVKNPLTETLKDASRLSSALACEMCANYENGLQQYQETERRLRQQLTALQNLNERYKSELCAARLNHKELDSSVNEMMDNVSKQLTDLRDIFKAVELRHTELEGYFKGETENIRRELSEVIASRRKIEDVYQTLRSLVDFDFIYDHLLGRHRQGARQLEEEKIDLPQDVEELQLLCLQLKEELIESRTVKEHLEETLMSEIVLLKAEFKLIDKIASEKQAKEEIEASLADDICHLRSQLDCAQNCLLERESLYKWKAEAQSQFDRHRRRISELEANIKELEKDKLQAKELIQEGQRRAQVLQQELDNCVQVQRDFVKLSQSLQIQLEKIRQSEHERTLFVQVRWEDDDDVLMCRGCKQLFNRHRRKLHCRHCGRIFCDPCLSRTVSSGPQRKPAKVCEVCHTLLVSETAPYFSVEVPRSQLDGA</sequence>
<comment type="caution">
    <text evidence="7">The sequence shown here is derived from an EMBL/GenBank/DDBJ whole genome shotgun (WGS) entry which is preliminary data.</text>
</comment>
<dbReference type="PANTHER" id="PTHR31179:SF7">
    <property type="entry name" value="FYVE-TYPE DOMAIN-CONTAINING PROTEIN"/>
    <property type="match status" value="1"/>
</dbReference>
<dbReference type="InterPro" id="IPR015390">
    <property type="entry name" value="Rabaptin_Rab5-bd_dom"/>
</dbReference>
<dbReference type="Proteomes" id="UP000054653">
    <property type="component" value="Unassembled WGS sequence"/>
</dbReference>
<evidence type="ECO:0000313" key="7">
    <source>
        <dbReference type="EMBL" id="KRY47558.1"/>
    </source>
</evidence>
<keyword evidence="8" id="KW-1185">Reference proteome</keyword>
<dbReference type="InterPro" id="IPR003914">
    <property type="entry name" value="Rabaptin"/>
</dbReference>
<dbReference type="Pfam" id="PF09311">
    <property type="entry name" value="Rab5-bind"/>
    <property type="match status" value="1"/>
</dbReference>
<protein>
    <submittedName>
        <fullName evidence="7">Rab GTPase-binding effector protein 1</fullName>
    </submittedName>
</protein>
<reference evidence="7 8" key="1">
    <citation type="submission" date="2015-01" db="EMBL/GenBank/DDBJ databases">
        <title>Evolution of Trichinella species and genotypes.</title>
        <authorList>
            <person name="Korhonen P.K."/>
            <person name="Edoardo P."/>
            <person name="Giuseppe L.R."/>
            <person name="Gasser R.B."/>
        </authorList>
    </citation>
    <scope>NUCLEOTIDE SEQUENCE [LARGE SCALE GENOMIC DNA]</scope>
    <source>
        <strain evidence="7">ISS120</strain>
    </source>
</reference>
<feature type="coiled-coil region" evidence="5">
    <location>
        <begin position="51"/>
        <end position="85"/>
    </location>
</feature>
<dbReference type="InterPro" id="IPR011011">
    <property type="entry name" value="Znf_FYVE_PHD"/>
</dbReference>
<dbReference type="STRING" id="45882.A0A0V1CE61"/>
<dbReference type="OrthoDB" id="79940at2759"/>
<dbReference type="CDD" id="cd15739">
    <property type="entry name" value="FYVE_RABE_unchar"/>
    <property type="match status" value="1"/>
</dbReference>
<evidence type="ECO:0000256" key="1">
    <source>
        <dbReference type="ARBA" id="ARBA00022723"/>
    </source>
</evidence>
<dbReference type="GO" id="GO:0006897">
    <property type="term" value="P:endocytosis"/>
    <property type="evidence" value="ECO:0007669"/>
    <property type="project" value="InterPro"/>
</dbReference>
<evidence type="ECO:0000256" key="5">
    <source>
        <dbReference type="SAM" id="Coils"/>
    </source>
</evidence>
<feature type="domain" description="FYVE-type" evidence="6">
    <location>
        <begin position="373"/>
        <end position="431"/>
    </location>
</feature>
<evidence type="ECO:0000256" key="2">
    <source>
        <dbReference type="ARBA" id="ARBA00022771"/>
    </source>
</evidence>
<dbReference type="GO" id="GO:0008270">
    <property type="term" value="F:zinc ion binding"/>
    <property type="evidence" value="ECO:0007669"/>
    <property type="project" value="UniProtKB-KW"/>
</dbReference>
<dbReference type="GO" id="GO:0005096">
    <property type="term" value="F:GTPase activator activity"/>
    <property type="evidence" value="ECO:0007669"/>
    <property type="project" value="InterPro"/>
</dbReference>
<dbReference type="SMART" id="SM00064">
    <property type="entry name" value="FYVE"/>
    <property type="match status" value="1"/>
</dbReference>
<name>A0A0V1CE61_TRIBR</name>
<dbReference type="SUPFAM" id="SSF57903">
    <property type="entry name" value="FYVE/PHD zinc finger"/>
    <property type="match status" value="1"/>
</dbReference>
<keyword evidence="2 4" id="KW-0863">Zinc-finger</keyword>
<gene>
    <name evidence="7" type="primary">Rabep1</name>
    <name evidence="7" type="ORF">T03_17886</name>
</gene>
<feature type="coiled-coil region" evidence="5">
    <location>
        <begin position="282"/>
        <end position="330"/>
    </location>
</feature>
<dbReference type="Pfam" id="PF01363">
    <property type="entry name" value="FYVE"/>
    <property type="match status" value="1"/>
</dbReference>
<dbReference type="InterPro" id="IPR000306">
    <property type="entry name" value="Znf_FYVE"/>
</dbReference>
<dbReference type="PROSITE" id="PS50178">
    <property type="entry name" value="ZF_FYVE"/>
    <property type="match status" value="1"/>
</dbReference>
<dbReference type="AlphaFoldDB" id="A0A0V1CE61"/>
<evidence type="ECO:0000256" key="3">
    <source>
        <dbReference type="ARBA" id="ARBA00022833"/>
    </source>
</evidence>
<accession>A0A0V1CE61</accession>
<proteinExistence type="predicted"/>
<evidence type="ECO:0000259" key="6">
    <source>
        <dbReference type="PROSITE" id="PS50178"/>
    </source>
</evidence>
<dbReference type="InterPro" id="IPR013083">
    <property type="entry name" value="Znf_RING/FYVE/PHD"/>
</dbReference>
<organism evidence="7 8">
    <name type="scientific">Trichinella britovi</name>
    <name type="common">Parasitic roundworm</name>
    <dbReference type="NCBI Taxonomy" id="45882"/>
    <lineage>
        <taxon>Eukaryota</taxon>
        <taxon>Metazoa</taxon>
        <taxon>Ecdysozoa</taxon>
        <taxon>Nematoda</taxon>
        <taxon>Enoplea</taxon>
        <taxon>Dorylaimia</taxon>
        <taxon>Trichinellida</taxon>
        <taxon>Trichinellidae</taxon>
        <taxon>Trichinella</taxon>
    </lineage>
</organism>
<dbReference type="Gene3D" id="1.20.5.730">
    <property type="entry name" value="Single helix bin"/>
    <property type="match status" value="1"/>
</dbReference>
<dbReference type="Gene3D" id="3.30.40.10">
    <property type="entry name" value="Zinc/RING finger domain, C3HC4 (zinc finger)"/>
    <property type="match status" value="1"/>
</dbReference>
<keyword evidence="5" id="KW-0175">Coiled coil</keyword>
<evidence type="ECO:0000256" key="4">
    <source>
        <dbReference type="PROSITE-ProRule" id="PRU00091"/>
    </source>
</evidence>
<dbReference type="OMA" id="CQNYEVN"/>
<keyword evidence="3" id="KW-0862">Zinc</keyword>
<feature type="non-terminal residue" evidence="7">
    <location>
        <position position="1"/>
    </location>
</feature>
<dbReference type="InterPro" id="IPR017455">
    <property type="entry name" value="Znf_FYVE-rel"/>
</dbReference>
<dbReference type="PANTHER" id="PTHR31179">
    <property type="entry name" value="RAB GTPASE-BINDING EFFECTOR PROTEIN"/>
    <property type="match status" value="1"/>
</dbReference>
<dbReference type="EMBL" id="JYDI01000238">
    <property type="protein sequence ID" value="KRY47558.1"/>
    <property type="molecule type" value="Genomic_DNA"/>
</dbReference>
<evidence type="ECO:0000313" key="8">
    <source>
        <dbReference type="Proteomes" id="UP000054653"/>
    </source>
</evidence>
<keyword evidence="1" id="KW-0479">Metal-binding</keyword>